<dbReference type="Gene3D" id="3.30.300.30">
    <property type="match status" value="1"/>
</dbReference>
<dbReference type="InterPro" id="IPR042099">
    <property type="entry name" value="ANL_N_sf"/>
</dbReference>
<dbReference type="PROSITE" id="PS00012">
    <property type="entry name" value="PHOSPHOPANTETHEINE"/>
    <property type="match status" value="1"/>
</dbReference>
<feature type="domain" description="AMP-dependent synthetase/ligase" evidence="3">
    <location>
        <begin position="17"/>
        <end position="373"/>
    </location>
</feature>
<protein>
    <recommendedName>
        <fullName evidence="7">Carrier domain-containing protein</fullName>
    </recommendedName>
</protein>
<dbReference type="InterPro" id="IPR009081">
    <property type="entry name" value="PP-bd_ACP"/>
</dbReference>
<comment type="caution">
    <text evidence="5">The sequence shown here is derived from an EMBL/GenBank/DDBJ whole genome shotgun (WGS) entry which is preliminary data.</text>
</comment>
<organism evidence="5 6">
    <name type="scientific">Megalurothrips usitatus</name>
    <name type="common">bean blossom thrips</name>
    <dbReference type="NCBI Taxonomy" id="439358"/>
    <lineage>
        <taxon>Eukaryota</taxon>
        <taxon>Metazoa</taxon>
        <taxon>Ecdysozoa</taxon>
        <taxon>Arthropoda</taxon>
        <taxon>Hexapoda</taxon>
        <taxon>Insecta</taxon>
        <taxon>Pterygota</taxon>
        <taxon>Neoptera</taxon>
        <taxon>Paraneoptera</taxon>
        <taxon>Thysanoptera</taxon>
        <taxon>Terebrantia</taxon>
        <taxon>Thripoidea</taxon>
        <taxon>Thripidae</taxon>
        <taxon>Megalurothrips</taxon>
    </lineage>
</organism>
<dbReference type="Gene3D" id="1.10.1200.10">
    <property type="entry name" value="ACP-like"/>
    <property type="match status" value="1"/>
</dbReference>
<dbReference type="InterPro" id="IPR006162">
    <property type="entry name" value="Ppantetheine_attach_site"/>
</dbReference>
<dbReference type="Pfam" id="PF00501">
    <property type="entry name" value="AMP-binding"/>
    <property type="match status" value="1"/>
</dbReference>
<evidence type="ECO:0000313" key="5">
    <source>
        <dbReference type="EMBL" id="KAJ1530778.1"/>
    </source>
</evidence>
<evidence type="ECO:0000313" key="6">
    <source>
        <dbReference type="Proteomes" id="UP001075354"/>
    </source>
</evidence>
<dbReference type="PANTHER" id="PTHR44394:SF1">
    <property type="entry name" value="BETA-ALANINE-ACTIVATING ENZYME"/>
    <property type="match status" value="1"/>
</dbReference>
<evidence type="ECO:0008006" key="7">
    <source>
        <dbReference type="Google" id="ProtNLM"/>
    </source>
</evidence>
<feature type="domain" description="Carrier" evidence="4">
    <location>
        <begin position="551"/>
        <end position="576"/>
    </location>
</feature>
<evidence type="ECO:0000259" key="3">
    <source>
        <dbReference type="Pfam" id="PF00501"/>
    </source>
</evidence>
<evidence type="ECO:0000256" key="2">
    <source>
        <dbReference type="ARBA" id="ARBA00022553"/>
    </source>
</evidence>
<keyword evidence="6" id="KW-1185">Reference proteome</keyword>
<dbReference type="GO" id="GO:0043041">
    <property type="term" value="P:amino acid activation for nonribosomal peptide biosynthetic process"/>
    <property type="evidence" value="ECO:0007669"/>
    <property type="project" value="TreeGrafter"/>
</dbReference>
<dbReference type="InterPro" id="IPR052091">
    <property type="entry name" value="Beta-ala_Activ/Resist"/>
</dbReference>
<reference evidence="5" key="1">
    <citation type="submission" date="2022-12" db="EMBL/GenBank/DDBJ databases">
        <title>Chromosome-level genome assembly of the bean flower thrips Megalurothrips usitatus.</title>
        <authorList>
            <person name="Ma L."/>
            <person name="Liu Q."/>
            <person name="Li H."/>
            <person name="Cai W."/>
        </authorList>
    </citation>
    <scope>NUCLEOTIDE SEQUENCE</scope>
    <source>
        <strain evidence="5">Cailab_2022a</strain>
    </source>
</reference>
<sequence length="685" mass="77043">MSRDTLNALLLGVREDFADAAAVVEHTELGRRVMTYQELWDTSRIISEALSQLCSQNDQGSQFIGVCLDPCFIFPAVILGVFQNGFAFACVDPVWGKDRKFEYLRKLGAPLLIHGSNEWRPTSQEMRGRALQVQDTTLYFEVLKSDGYFKECPHPMAYAVLTSGSTGNPKVVRVPYQSIVPNIIALRKICEIDSRDVIFLSSPPTFDPSVVDIFLAFTTGASLLVTSKSIKTSAASLLQILFPLQNHQGISVLQTTPSLFFRWSERELQQVVLSAKTSLRVLLLGGEAFPSYLKLKRCREPGNKTHIYNIYGITEVSAWGCIHHVSFSDSHNHTEGKIDRVPLGRALPDTILQVRDCTDNSIVQKGNGEMYIGSLRRVCEIDDEICADYSLPVFRPTGDIVEIEADGNIYYVGRKNLVIKRWGHRVNLENIEDIALNHTSVKNAFCYWDDVQHKLYLIATVRDNVTILDLQRYFLQSVRQDDRMLIPDEILLVPEISLTHHGKVNRHVDFGLLDMTISTQRKFRVQRQFAQFFSQALGLASLGLEGKYLEERSFLDLGGNSMVAMTLITELEAAFGSCPDDLAGLLLSGKSLKDTCDRLCQYYETKPPITEQDGTSTQCGESEESFVEKTLKLKKAQENFMPSTSEGPCKRDIEASLKSMELIFSWKVNMGKCIDASPLCIMFER</sequence>
<dbReference type="SUPFAM" id="SSF56801">
    <property type="entry name" value="Acetyl-CoA synthetase-like"/>
    <property type="match status" value="1"/>
</dbReference>
<accession>A0AAV7Y093</accession>
<keyword evidence="2" id="KW-0597">Phosphoprotein</keyword>
<dbReference type="Gene3D" id="3.40.50.12780">
    <property type="entry name" value="N-terminal domain of ligase-like"/>
    <property type="match status" value="1"/>
</dbReference>
<dbReference type="InterPro" id="IPR045851">
    <property type="entry name" value="AMP-bd_C_sf"/>
</dbReference>
<dbReference type="Pfam" id="PF00550">
    <property type="entry name" value="PP-binding"/>
    <property type="match status" value="1"/>
</dbReference>
<proteinExistence type="predicted"/>
<evidence type="ECO:0000259" key="4">
    <source>
        <dbReference type="Pfam" id="PF00550"/>
    </source>
</evidence>
<name>A0AAV7Y093_9NEOP</name>
<dbReference type="EMBL" id="JAPTSV010000002">
    <property type="protein sequence ID" value="KAJ1530778.1"/>
    <property type="molecule type" value="Genomic_DNA"/>
</dbReference>
<dbReference type="InterPro" id="IPR036736">
    <property type="entry name" value="ACP-like_sf"/>
</dbReference>
<dbReference type="Proteomes" id="UP001075354">
    <property type="component" value="Chromosome 2"/>
</dbReference>
<dbReference type="AlphaFoldDB" id="A0AAV7Y093"/>
<dbReference type="PANTHER" id="PTHR44394">
    <property type="entry name" value="BETA-ALANINE-ACTIVATING ENZYME"/>
    <property type="match status" value="1"/>
</dbReference>
<evidence type="ECO:0000256" key="1">
    <source>
        <dbReference type="ARBA" id="ARBA00022450"/>
    </source>
</evidence>
<gene>
    <name evidence="5" type="ORF">ONE63_005631</name>
</gene>
<dbReference type="InterPro" id="IPR000873">
    <property type="entry name" value="AMP-dep_synth/lig_dom"/>
</dbReference>
<keyword evidence="1" id="KW-0596">Phosphopantetheine</keyword>